<protein>
    <submittedName>
        <fullName evidence="2">Unannotated protein</fullName>
    </submittedName>
</protein>
<evidence type="ECO:0000259" key="1">
    <source>
        <dbReference type="PROSITE" id="PS50995"/>
    </source>
</evidence>
<dbReference type="Gene3D" id="1.10.10.10">
    <property type="entry name" value="Winged helix-like DNA-binding domain superfamily/Winged helix DNA-binding domain"/>
    <property type="match status" value="1"/>
</dbReference>
<dbReference type="PANTHER" id="PTHR33164:SF43">
    <property type="entry name" value="HTH-TYPE TRANSCRIPTIONAL REPRESSOR YETL"/>
    <property type="match status" value="1"/>
</dbReference>
<dbReference type="InterPro" id="IPR000835">
    <property type="entry name" value="HTH_MarR-typ"/>
</dbReference>
<proteinExistence type="predicted"/>
<sequence length="124" mass="13555">MRSKSRAQLARAKEIAATHGLTIERYDLLLCLLAAPDGSRTMSIGELGRHLHLQQTAVTELVNRAESAGLVRRARSESDKRVTLVVLEDAAAQTTIRVFNLLGSGRSAFDDIVGDAGQRDSRER</sequence>
<feature type="domain" description="HTH marR-type" evidence="1">
    <location>
        <begin position="1"/>
        <end position="124"/>
    </location>
</feature>
<name>A0A6J6PHL9_9ZZZZ</name>
<dbReference type="InterPro" id="IPR039422">
    <property type="entry name" value="MarR/SlyA-like"/>
</dbReference>
<accession>A0A6J6PHL9</accession>
<dbReference type="AlphaFoldDB" id="A0A6J6PHL9"/>
<dbReference type="InterPro" id="IPR036390">
    <property type="entry name" value="WH_DNA-bd_sf"/>
</dbReference>
<organism evidence="2">
    <name type="scientific">freshwater metagenome</name>
    <dbReference type="NCBI Taxonomy" id="449393"/>
    <lineage>
        <taxon>unclassified sequences</taxon>
        <taxon>metagenomes</taxon>
        <taxon>ecological metagenomes</taxon>
    </lineage>
</organism>
<dbReference type="GO" id="GO:0003700">
    <property type="term" value="F:DNA-binding transcription factor activity"/>
    <property type="evidence" value="ECO:0007669"/>
    <property type="project" value="InterPro"/>
</dbReference>
<dbReference type="PANTHER" id="PTHR33164">
    <property type="entry name" value="TRANSCRIPTIONAL REGULATOR, MARR FAMILY"/>
    <property type="match status" value="1"/>
</dbReference>
<dbReference type="GO" id="GO:0006950">
    <property type="term" value="P:response to stress"/>
    <property type="evidence" value="ECO:0007669"/>
    <property type="project" value="TreeGrafter"/>
</dbReference>
<dbReference type="EMBL" id="CAEZXP010000002">
    <property type="protein sequence ID" value="CAB4696263.1"/>
    <property type="molecule type" value="Genomic_DNA"/>
</dbReference>
<dbReference type="SUPFAM" id="SSF46785">
    <property type="entry name" value="Winged helix' DNA-binding domain"/>
    <property type="match status" value="1"/>
</dbReference>
<reference evidence="2" key="1">
    <citation type="submission" date="2020-05" db="EMBL/GenBank/DDBJ databases">
        <authorList>
            <person name="Chiriac C."/>
            <person name="Salcher M."/>
            <person name="Ghai R."/>
            <person name="Kavagutti S V."/>
        </authorList>
    </citation>
    <scope>NUCLEOTIDE SEQUENCE</scope>
</reference>
<gene>
    <name evidence="2" type="ORF">UFOPK2399_01044</name>
</gene>
<dbReference type="InterPro" id="IPR036388">
    <property type="entry name" value="WH-like_DNA-bd_sf"/>
</dbReference>
<dbReference type="PROSITE" id="PS50995">
    <property type="entry name" value="HTH_MARR_2"/>
    <property type="match status" value="1"/>
</dbReference>
<dbReference type="Pfam" id="PF12802">
    <property type="entry name" value="MarR_2"/>
    <property type="match status" value="1"/>
</dbReference>
<dbReference type="SMART" id="SM00347">
    <property type="entry name" value="HTH_MARR"/>
    <property type="match status" value="1"/>
</dbReference>
<evidence type="ECO:0000313" key="2">
    <source>
        <dbReference type="EMBL" id="CAB4696263.1"/>
    </source>
</evidence>